<evidence type="ECO:0000313" key="3">
    <source>
        <dbReference type="Proteomes" id="UP000295468"/>
    </source>
</evidence>
<keyword evidence="3" id="KW-1185">Reference proteome</keyword>
<name>A0A4R6TW09_9FLAO</name>
<sequence>MKAKSNFGKTILDLSAVVCFLIASNSLIAQEQAAADLENFKVILQKTPSGISLQGVQGTAWTELAVRLNNYQPQTIDEFGITDTNRASSGKDTGLTDFLFSIRKTETGIELKGIAGTAWADLSFILAENEQQAIDQYGMVKLN</sequence>
<feature type="signal peptide" evidence="1">
    <location>
        <begin position="1"/>
        <end position="29"/>
    </location>
</feature>
<dbReference type="OrthoDB" id="1144122at2"/>
<organism evidence="2 3">
    <name type="scientific">Zeaxanthinibacter enoshimensis</name>
    <dbReference type="NCBI Taxonomy" id="392009"/>
    <lineage>
        <taxon>Bacteria</taxon>
        <taxon>Pseudomonadati</taxon>
        <taxon>Bacteroidota</taxon>
        <taxon>Flavobacteriia</taxon>
        <taxon>Flavobacteriales</taxon>
        <taxon>Flavobacteriaceae</taxon>
        <taxon>Zeaxanthinibacter</taxon>
    </lineage>
</organism>
<proteinExistence type="predicted"/>
<keyword evidence="1" id="KW-0732">Signal</keyword>
<accession>A0A4R6TW09</accession>
<gene>
    <name evidence="2" type="ORF">CLV82_0966</name>
</gene>
<evidence type="ECO:0000313" key="2">
    <source>
        <dbReference type="EMBL" id="TDQ33128.1"/>
    </source>
</evidence>
<dbReference type="AlphaFoldDB" id="A0A4R6TW09"/>
<evidence type="ECO:0000256" key="1">
    <source>
        <dbReference type="SAM" id="SignalP"/>
    </source>
</evidence>
<dbReference type="Proteomes" id="UP000295468">
    <property type="component" value="Unassembled WGS sequence"/>
</dbReference>
<reference evidence="2 3" key="1">
    <citation type="submission" date="2019-03" db="EMBL/GenBank/DDBJ databases">
        <title>Genomic Encyclopedia of Archaeal and Bacterial Type Strains, Phase II (KMG-II): from individual species to whole genera.</title>
        <authorList>
            <person name="Goeker M."/>
        </authorList>
    </citation>
    <scope>NUCLEOTIDE SEQUENCE [LARGE SCALE GENOMIC DNA]</scope>
    <source>
        <strain evidence="2 3">DSM 18435</strain>
    </source>
</reference>
<protein>
    <submittedName>
        <fullName evidence="2">Uncharacterized protein</fullName>
    </submittedName>
</protein>
<dbReference type="RefSeq" id="WP_133643138.1">
    <property type="nucleotide sequence ID" value="NZ_SNYI01000001.1"/>
</dbReference>
<comment type="caution">
    <text evidence="2">The sequence shown here is derived from an EMBL/GenBank/DDBJ whole genome shotgun (WGS) entry which is preliminary data.</text>
</comment>
<feature type="chain" id="PRO_5020300545" evidence="1">
    <location>
        <begin position="30"/>
        <end position="143"/>
    </location>
</feature>
<dbReference type="EMBL" id="SNYI01000001">
    <property type="protein sequence ID" value="TDQ33128.1"/>
    <property type="molecule type" value="Genomic_DNA"/>
</dbReference>